<dbReference type="PANTHER" id="PTHR46268">
    <property type="entry name" value="STRESS RESPONSE PROTEIN NHAX"/>
    <property type="match status" value="1"/>
</dbReference>
<dbReference type="PRINTS" id="PR01438">
    <property type="entry name" value="UNVRSLSTRESS"/>
</dbReference>
<feature type="domain" description="UspA" evidence="2">
    <location>
        <begin position="155"/>
        <end position="296"/>
    </location>
</feature>
<dbReference type="RefSeq" id="WP_252591538.1">
    <property type="nucleotide sequence ID" value="NZ_CP099489.1"/>
</dbReference>
<dbReference type="Gene3D" id="3.40.50.620">
    <property type="entry name" value="HUPs"/>
    <property type="match status" value="2"/>
</dbReference>
<dbReference type="InterPro" id="IPR006015">
    <property type="entry name" value="Universal_stress_UspA"/>
</dbReference>
<proteinExistence type="inferred from homology"/>
<dbReference type="Proteomes" id="UP001056455">
    <property type="component" value="Chromosome"/>
</dbReference>
<protein>
    <submittedName>
        <fullName evidence="3">Universal stress protein</fullName>
    </submittedName>
</protein>
<dbReference type="PANTHER" id="PTHR46268:SF15">
    <property type="entry name" value="UNIVERSAL STRESS PROTEIN HP_0031"/>
    <property type="match status" value="1"/>
</dbReference>
<dbReference type="SUPFAM" id="SSF52402">
    <property type="entry name" value="Adenine nucleotide alpha hydrolases-like"/>
    <property type="match status" value="2"/>
</dbReference>
<evidence type="ECO:0000313" key="3">
    <source>
        <dbReference type="EMBL" id="USQ78743.1"/>
    </source>
</evidence>
<feature type="domain" description="UspA" evidence="2">
    <location>
        <begin position="8"/>
        <end position="143"/>
    </location>
</feature>
<dbReference type="EMBL" id="CP099489">
    <property type="protein sequence ID" value="USQ78743.1"/>
    <property type="molecule type" value="Genomic_DNA"/>
</dbReference>
<accession>A0ABY4YPV8</accession>
<dbReference type="Pfam" id="PF00582">
    <property type="entry name" value="Usp"/>
    <property type="match status" value="2"/>
</dbReference>
<name>A0ABY4YPV8_9MICO</name>
<reference evidence="3" key="1">
    <citation type="submission" date="2022-06" db="EMBL/GenBank/DDBJ databases">
        <title>Ornithinimicrobium HY1793.</title>
        <authorList>
            <person name="Huang Y."/>
        </authorList>
    </citation>
    <scope>NUCLEOTIDE SEQUENCE</scope>
    <source>
        <strain evidence="3">HY1793</strain>
    </source>
</reference>
<keyword evidence="4" id="KW-1185">Reference proteome</keyword>
<comment type="similarity">
    <text evidence="1">Belongs to the universal stress protein A family.</text>
</comment>
<sequence length="296" mass="31065">MSSSDAHPVVVGFDGSDRATKAVEFAAHIAVHQGEPLVVLHAADRIRFVQDAGVGLWTAKQAHEAALRIAERGAQVARHVAPDLEITTKSSLSSPAAAIEEISLTARMVVVGNSGRGRVSGILLGSTAYHVASVARCPVTIVPAGDLPIPGPDHKVSVATDGSPSSARALRQAVDVARRYNCPLEVVTAWERPYQDNRGTPPQGYPSMAQAVKVRTANAQTVVEEAQAEILAEQSDLTVTTVVVEGRAEQEIARVAADSAALIVGARGRSELSSLLLGSTSRGVLHHAKCPVQIIR</sequence>
<dbReference type="InterPro" id="IPR006016">
    <property type="entry name" value="UspA"/>
</dbReference>
<dbReference type="InterPro" id="IPR014729">
    <property type="entry name" value="Rossmann-like_a/b/a_fold"/>
</dbReference>
<organism evidence="3 4">
    <name type="scientific">Ornithinimicrobium faecis</name>
    <dbReference type="NCBI Taxonomy" id="2934158"/>
    <lineage>
        <taxon>Bacteria</taxon>
        <taxon>Bacillati</taxon>
        <taxon>Actinomycetota</taxon>
        <taxon>Actinomycetes</taxon>
        <taxon>Micrococcales</taxon>
        <taxon>Ornithinimicrobiaceae</taxon>
        <taxon>Ornithinimicrobium</taxon>
    </lineage>
</organism>
<evidence type="ECO:0000256" key="1">
    <source>
        <dbReference type="ARBA" id="ARBA00008791"/>
    </source>
</evidence>
<evidence type="ECO:0000259" key="2">
    <source>
        <dbReference type="Pfam" id="PF00582"/>
    </source>
</evidence>
<evidence type="ECO:0000313" key="4">
    <source>
        <dbReference type="Proteomes" id="UP001056455"/>
    </source>
</evidence>
<dbReference type="CDD" id="cd00293">
    <property type="entry name" value="USP-like"/>
    <property type="match status" value="2"/>
</dbReference>
<gene>
    <name evidence="3" type="ORF">NF556_14050</name>
</gene>